<gene>
    <name evidence="2" type="ORF">M422DRAFT_265289</name>
</gene>
<reference evidence="2 3" key="1">
    <citation type="submission" date="2014-06" db="EMBL/GenBank/DDBJ databases">
        <title>Evolutionary Origins and Diversification of the Mycorrhizal Mutualists.</title>
        <authorList>
            <consortium name="DOE Joint Genome Institute"/>
            <consortium name="Mycorrhizal Genomics Consortium"/>
            <person name="Kohler A."/>
            <person name="Kuo A."/>
            <person name="Nagy L.G."/>
            <person name="Floudas D."/>
            <person name="Copeland A."/>
            <person name="Barry K.W."/>
            <person name="Cichocki N."/>
            <person name="Veneault-Fourrey C."/>
            <person name="LaButti K."/>
            <person name="Lindquist E.A."/>
            <person name="Lipzen A."/>
            <person name="Lundell T."/>
            <person name="Morin E."/>
            <person name="Murat C."/>
            <person name="Riley R."/>
            <person name="Ohm R."/>
            <person name="Sun H."/>
            <person name="Tunlid A."/>
            <person name="Henrissat B."/>
            <person name="Grigoriev I.V."/>
            <person name="Hibbett D.S."/>
            <person name="Martin F."/>
        </authorList>
    </citation>
    <scope>NUCLEOTIDE SEQUENCE [LARGE SCALE GENOMIC DNA]</scope>
    <source>
        <strain evidence="2 3">SS14</strain>
    </source>
</reference>
<dbReference type="CDD" id="cd09917">
    <property type="entry name" value="F-box_SF"/>
    <property type="match status" value="1"/>
</dbReference>
<name>A0A0C9UU67_SPHS4</name>
<dbReference type="SUPFAM" id="SSF52047">
    <property type="entry name" value="RNI-like"/>
    <property type="match status" value="1"/>
</dbReference>
<dbReference type="AlphaFoldDB" id="A0A0C9UU67"/>
<protein>
    <submittedName>
        <fullName evidence="2">Unplaced genomic scaffold SPHSTscaffold_146, whole genome shotgun sequence</fullName>
    </submittedName>
</protein>
<dbReference type="HOGENOM" id="CLU_560391_0_0_1"/>
<evidence type="ECO:0000313" key="3">
    <source>
        <dbReference type="Proteomes" id="UP000054279"/>
    </source>
</evidence>
<dbReference type="Gene3D" id="3.80.10.10">
    <property type="entry name" value="Ribonuclease Inhibitor"/>
    <property type="match status" value="1"/>
</dbReference>
<dbReference type="Pfam" id="PF12937">
    <property type="entry name" value="F-box-like"/>
    <property type="match status" value="1"/>
</dbReference>
<feature type="domain" description="F-box" evidence="1">
    <location>
        <begin position="26"/>
        <end position="87"/>
    </location>
</feature>
<dbReference type="InterPro" id="IPR032675">
    <property type="entry name" value="LRR_dom_sf"/>
</dbReference>
<evidence type="ECO:0000259" key="1">
    <source>
        <dbReference type="Pfam" id="PF12937"/>
    </source>
</evidence>
<dbReference type="InterPro" id="IPR001810">
    <property type="entry name" value="F-box_dom"/>
</dbReference>
<dbReference type="Proteomes" id="UP000054279">
    <property type="component" value="Unassembled WGS sequence"/>
</dbReference>
<organism evidence="2 3">
    <name type="scientific">Sphaerobolus stellatus (strain SS14)</name>
    <dbReference type="NCBI Taxonomy" id="990650"/>
    <lineage>
        <taxon>Eukaryota</taxon>
        <taxon>Fungi</taxon>
        <taxon>Dikarya</taxon>
        <taxon>Basidiomycota</taxon>
        <taxon>Agaricomycotina</taxon>
        <taxon>Agaricomycetes</taxon>
        <taxon>Phallomycetidae</taxon>
        <taxon>Geastrales</taxon>
        <taxon>Sphaerobolaceae</taxon>
        <taxon>Sphaerobolus</taxon>
    </lineage>
</organism>
<dbReference type="EMBL" id="KN837221">
    <property type="protein sequence ID" value="KIJ32807.1"/>
    <property type="molecule type" value="Genomic_DNA"/>
</dbReference>
<keyword evidence="3" id="KW-1185">Reference proteome</keyword>
<dbReference type="Gene3D" id="1.20.1280.50">
    <property type="match status" value="1"/>
</dbReference>
<accession>A0A0C9UU67</accession>
<proteinExistence type="predicted"/>
<sequence length="487" mass="55980">MSVIIRYDATFFHASMYKTARPAIIDIPEELIERILSYLVPNLTKPYKPLHQEPLGYGSAMNILNCSRVCRLFYRIARPLIYTRITLLCVPEHARLIRDIDDGIDVVTAIDYRGLFDSLKHPQIAVASRGLFIANGIHLPPAVRASPRKTYYYGSPDLKGFRAMINLQVLHIWYPPSRLIRHFLPDMLAIPSLWSVVLGGLKDDLTDIVWNDLGENNFPGIKHLSLHKVTLGIEELLSHMPNLEALSIHSGCYRPEGIAIPWGTLKQLELVCDTQNDYVEDGLEVILSSYPRDGRSLPLLELNIGYPTERQIYRVITEFGHLPLQNLLLGPEANINLKTVESIVATFPSLRAFSLLNGVMAHWKGGDVPGYYGNIQDNFKTMTKYATLLSSLDHLEYLCWNYRLKFLNDDEPEILENNAMLFQEATVKSFGRKCRKLRYCKFMRYKVSFLYRINRDREDVFQDIELIETHDDDYIQSVSAWQTKKLL</sequence>
<evidence type="ECO:0000313" key="2">
    <source>
        <dbReference type="EMBL" id="KIJ32807.1"/>
    </source>
</evidence>